<feature type="compositionally biased region" description="Acidic residues" evidence="7">
    <location>
        <begin position="20"/>
        <end position="29"/>
    </location>
</feature>
<accession>A0ABQ8EWG9</accession>
<keyword evidence="4" id="KW-0862">Zinc</keyword>
<keyword evidence="3" id="KW-0863">Zinc-finger</keyword>
<dbReference type="Proteomes" id="UP001648503">
    <property type="component" value="Unassembled WGS sequence"/>
</dbReference>
<dbReference type="EMBL" id="JAFCIX010000555">
    <property type="protein sequence ID" value="KAH6587720.1"/>
    <property type="molecule type" value="Genomic_DNA"/>
</dbReference>
<feature type="compositionally biased region" description="Basic and acidic residues" evidence="7">
    <location>
        <begin position="1"/>
        <end position="14"/>
    </location>
</feature>
<sequence>MEGLDRPDLLDGRTDIGSTEGEDDVSADSELADTLAQIAAIDELLAVASSAQSSDLTYPPTEPTSNTITDDPAGISGLEELIVARNQLVELADLQRLLLSSAESVDTSSTAAQHVQSDVAHPSCSIDIGESSTDNNADNNADNNTYNNTYNNTDNNTVYPSRPTFAVGGLCCVVFSMSSSQQSFHLLATITSLDQPTNAQRESDANLGSDDSDIYATVMLLTPMTLETRPCLDIATCSRECGRSHGMTVPYRLLRDASLLDYEGVISGAQMDALAKFTDGLYYAATIATVREADVLVEYWDYAGSVHSVPFEDLLPMLKGPLDSQHGVVDVALGCGPKTVYNNSEANNSDSNDSYGDDTDESSDMDSVNTPSSTLQVRNLATTHFGAWEMHTKGIGSLLMAKMGYRPGSGLGVSGDGIVEPVAVKVYPPGKGLGHSIQVTTADKRQQKSRKGKLKNQHKSRKHGITEKSDVFSFINSSLHNKGNAAATAAAVPLDIKKRTLPQRIQHPQSQVGNRTSTTGSNGGSTGSTQHLRMMQIQQETHRIKEELKRATEGLSRNKSDVRLREVYESKITVLKVRLDQLDHEGTKSSKALHREKIKKNMMEF</sequence>
<feature type="compositionally biased region" description="Basic residues" evidence="7">
    <location>
        <begin position="447"/>
        <end position="463"/>
    </location>
</feature>
<feature type="region of interest" description="Disordered" evidence="7">
    <location>
        <begin position="110"/>
        <end position="145"/>
    </location>
</feature>
<comment type="caution">
    <text evidence="9">The sequence shown here is derived from an EMBL/GenBank/DDBJ whole genome shotgun (WGS) entry which is preliminary data.</text>
</comment>
<protein>
    <recommendedName>
        <fullName evidence="8">G-patch domain-containing protein</fullName>
    </recommendedName>
</protein>
<evidence type="ECO:0000313" key="9">
    <source>
        <dbReference type="EMBL" id="KAH6587720.1"/>
    </source>
</evidence>
<feature type="region of interest" description="Disordered" evidence="7">
    <location>
        <begin position="1"/>
        <end position="29"/>
    </location>
</feature>
<name>A0ABQ8EWG9_9FUNG</name>
<keyword evidence="6" id="KW-0539">Nucleus</keyword>
<organism evidence="9 10">
    <name type="scientific">Batrachochytrium salamandrivorans</name>
    <dbReference type="NCBI Taxonomy" id="1357716"/>
    <lineage>
        <taxon>Eukaryota</taxon>
        <taxon>Fungi</taxon>
        <taxon>Fungi incertae sedis</taxon>
        <taxon>Chytridiomycota</taxon>
        <taxon>Chytridiomycota incertae sedis</taxon>
        <taxon>Chytridiomycetes</taxon>
        <taxon>Rhizophydiales</taxon>
        <taxon>Rhizophydiales incertae sedis</taxon>
        <taxon>Batrachochytrium</taxon>
    </lineage>
</organism>
<evidence type="ECO:0000256" key="2">
    <source>
        <dbReference type="ARBA" id="ARBA00022723"/>
    </source>
</evidence>
<evidence type="ECO:0000256" key="1">
    <source>
        <dbReference type="ARBA" id="ARBA00004123"/>
    </source>
</evidence>
<evidence type="ECO:0000313" key="10">
    <source>
        <dbReference type="Proteomes" id="UP001648503"/>
    </source>
</evidence>
<feature type="domain" description="G-patch" evidence="8">
    <location>
        <begin position="392"/>
        <end position="438"/>
    </location>
</feature>
<proteinExistence type="predicted"/>
<dbReference type="PANTHER" id="PTHR46297">
    <property type="entry name" value="ZINC FINGER CCCH-TYPE WITH G PATCH DOMAIN-CONTAINING PROTEIN"/>
    <property type="match status" value="1"/>
</dbReference>
<feature type="region of interest" description="Disordered" evidence="7">
    <location>
        <begin position="435"/>
        <end position="464"/>
    </location>
</feature>
<evidence type="ECO:0000256" key="7">
    <source>
        <dbReference type="SAM" id="MobiDB-lite"/>
    </source>
</evidence>
<dbReference type="InterPro" id="IPR000467">
    <property type="entry name" value="G_patch_dom"/>
</dbReference>
<keyword evidence="2" id="KW-0479">Metal-binding</keyword>
<keyword evidence="5" id="KW-0238">DNA-binding</keyword>
<reference evidence="9 10" key="1">
    <citation type="submission" date="2021-02" db="EMBL/GenBank/DDBJ databases">
        <title>Variation within the Batrachochytrium salamandrivorans European outbreak.</title>
        <authorList>
            <person name="Kelly M."/>
            <person name="Pasmans F."/>
            <person name="Shea T.P."/>
            <person name="Munoz J.F."/>
            <person name="Carranza S."/>
            <person name="Cuomo C.A."/>
            <person name="Martel A."/>
        </authorList>
    </citation>
    <scope>NUCLEOTIDE SEQUENCE [LARGE SCALE GENOMIC DNA]</scope>
    <source>
        <strain evidence="9 10">AMFP18/2</strain>
    </source>
</reference>
<dbReference type="Gene3D" id="2.30.30.140">
    <property type="match status" value="1"/>
</dbReference>
<comment type="subcellular location">
    <subcellularLocation>
        <location evidence="1">Nucleus</location>
    </subcellularLocation>
</comment>
<dbReference type="SMART" id="SM00443">
    <property type="entry name" value="G_patch"/>
    <property type="match status" value="1"/>
</dbReference>
<dbReference type="PANTHER" id="PTHR46297:SF1">
    <property type="entry name" value="ZINC FINGER CCCH-TYPE WITH G PATCH DOMAIN-CONTAINING PROTEIN"/>
    <property type="match status" value="1"/>
</dbReference>
<evidence type="ECO:0000256" key="5">
    <source>
        <dbReference type="ARBA" id="ARBA00023125"/>
    </source>
</evidence>
<evidence type="ECO:0000256" key="3">
    <source>
        <dbReference type="ARBA" id="ARBA00022771"/>
    </source>
</evidence>
<keyword evidence="10" id="KW-1185">Reference proteome</keyword>
<feature type="compositionally biased region" description="Low complexity" evidence="7">
    <location>
        <begin position="342"/>
        <end position="354"/>
    </location>
</feature>
<evidence type="ECO:0000256" key="4">
    <source>
        <dbReference type="ARBA" id="ARBA00022833"/>
    </source>
</evidence>
<feature type="compositionally biased region" description="Low complexity" evidence="7">
    <location>
        <begin position="133"/>
        <end position="145"/>
    </location>
</feature>
<evidence type="ECO:0000259" key="8">
    <source>
        <dbReference type="PROSITE" id="PS50174"/>
    </source>
</evidence>
<feature type="region of interest" description="Disordered" evidence="7">
    <location>
        <begin position="342"/>
        <end position="375"/>
    </location>
</feature>
<dbReference type="PROSITE" id="PS50174">
    <property type="entry name" value="G_PATCH"/>
    <property type="match status" value="1"/>
</dbReference>
<gene>
    <name evidence="9" type="ORF">BASA50_011324</name>
</gene>
<feature type="compositionally biased region" description="Acidic residues" evidence="7">
    <location>
        <begin position="355"/>
        <end position="364"/>
    </location>
</feature>
<feature type="region of interest" description="Disordered" evidence="7">
    <location>
        <begin position="503"/>
        <end position="529"/>
    </location>
</feature>
<dbReference type="Pfam" id="PF01585">
    <property type="entry name" value="G-patch"/>
    <property type="match status" value="1"/>
</dbReference>
<feature type="compositionally biased region" description="Polar residues" evidence="7">
    <location>
        <begin position="365"/>
        <end position="375"/>
    </location>
</feature>
<evidence type="ECO:0000256" key="6">
    <source>
        <dbReference type="ARBA" id="ARBA00023242"/>
    </source>
</evidence>